<evidence type="ECO:0000313" key="1">
    <source>
        <dbReference type="EMBL" id="CVI24529.1"/>
    </source>
</evidence>
<name>A0A822VCG6_AGRTU</name>
<dbReference type="Proteomes" id="UP000192074">
    <property type="component" value="Unassembled WGS sequence"/>
</dbReference>
<dbReference type="AlphaFoldDB" id="A0A822VCG6"/>
<dbReference type="SUPFAM" id="SSF54427">
    <property type="entry name" value="NTF2-like"/>
    <property type="match status" value="1"/>
</dbReference>
<protein>
    <recommendedName>
        <fullName evidence="3">Nuclear transport factor 2 family protein</fullName>
    </recommendedName>
</protein>
<organism evidence="1 2">
    <name type="scientific">Agrobacterium tumefaciens str. B6</name>
    <dbReference type="NCBI Taxonomy" id="1183423"/>
    <lineage>
        <taxon>Bacteria</taxon>
        <taxon>Pseudomonadati</taxon>
        <taxon>Pseudomonadota</taxon>
        <taxon>Alphaproteobacteria</taxon>
        <taxon>Hyphomicrobiales</taxon>
        <taxon>Rhizobiaceae</taxon>
        <taxon>Rhizobium/Agrobacterium group</taxon>
        <taxon>Agrobacterium</taxon>
        <taxon>Agrobacterium tumefaciens complex</taxon>
    </lineage>
</organism>
<proteinExistence type="predicted"/>
<dbReference type="RefSeq" id="WP_065694965.1">
    <property type="nucleotide sequence ID" value="NZ_LMVK01000052.1"/>
</dbReference>
<sequence length="131" mass="14846">MMNDLDEMAAVYQVVQVYFDALYEADATRMAEVMLPAAVYATAAEGDLLHRTQPEYLAVLAKREPPAQRNEMRRDKVVSVQFAGRSTALVVANCAIGNRYFTDLLTLVQLRGRWWIIAKVFDFELVEERGA</sequence>
<accession>A0A822VCG6</accession>
<evidence type="ECO:0000313" key="2">
    <source>
        <dbReference type="Proteomes" id="UP000192074"/>
    </source>
</evidence>
<evidence type="ECO:0008006" key="3">
    <source>
        <dbReference type="Google" id="ProtNLM"/>
    </source>
</evidence>
<dbReference type="Pfam" id="PF12893">
    <property type="entry name" value="Lumazine_bd_2"/>
    <property type="match status" value="1"/>
</dbReference>
<reference evidence="1 2" key="1">
    <citation type="submission" date="2016-01" db="EMBL/GenBank/DDBJ databases">
        <authorList>
            <person name="Regsiter A."/>
            <person name="william w."/>
        </authorList>
    </citation>
    <scope>NUCLEOTIDE SEQUENCE [LARGE SCALE GENOMIC DNA]</scope>
    <source>
        <strain evidence="1 2">B6</strain>
    </source>
</reference>
<dbReference type="EMBL" id="FCNL01000040">
    <property type="protein sequence ID" value="CVI24529.1"/>
    <property type="molecule type" value="Genomic_DNA"/>
</dbReference>
<gene>
    <name evidence="1" type="ORF">AGR4A_pAt10170</name>
</gene>
<dbReference type="InterPro" id="IPR039437">
    <property type="entry name" value="FrzH/put_lumazine-bd"/>
</dbReference>
<comment type="caution">
    <text evidence="1">The sequence shown here is derived from an EMBL/GenBank/DDBJ whole genome shotgun (WGS) entry which is preliminary data.</text>
</comment>
<dbReference type="InterPro" id="IPR032710">
    <property type="entry name" value="NTF2-like_dom_sf"/>
</dbReference>
<dbReference type="Gene3D" id="3.10.450.50">
    <property type="match status" value="1"/>
</dbReference>